<feature type="compositionally biased region" description="Acidic residues" evidence="1">
    <location>
        <begin position="1204"/>
        <end position="1215"/>
    </location>
</feature>
<evidence type="ECO:0000313" key="2">
    <source>
        <dbReference type="EMBL" id="CAK4003634.1"/>
    </source>
</evidence>
<accession>A0AAI8YYC8</accession>
<sequence length="1401" mass="160714">MAPAWLNPANWFRRQVVPPTEIEYEDEYEPQLDELTETPMDIDDAQPFTPSLRADEEDDAVPEDYGEEFAPDLEEEDITERLIARRNKMELYTNKELDERIENQYATVLRKLKERDFDAATAWRLIVGLDAVCKRDRSKGFHDLIEPVLLGTVTIAAIIDDMGRYVVPSKYRNHERYNEVRGTAMDLFQEGWPQDFLHAFIKEIQSDLIPVEDWSDELENSTRNKDAEEMLFRWAPQLWEIWREGPTKMDGSSVRRKDEDVVMSGIGTPEPRTSSNSPRTPKCPSQASSGRGSQTPSFYTANDTMPESDSGSDAETTVDEIIDDVCLGHRYHLEFTDDDLDQIEKLGSSGLGPVDVWRIFAVLLEELGSAEAVLADSRLYDITSGGRRSRKWLDWYDDHYKVIFSDCGPELRRTAKYLWARGFDEHFVKRYMDILRGRYPVLGEEEAALAVQLEDHFENVDVLDWLSRWAPELNTIWSRELPEDAPESAANRSSSSSDDGNDGDDDKDKAADLGNRYPLRTPPLRDDGSDLPDYEQSPPGTGPLDSGLPKDSLLQKLMYGNGRFDLPRGGRKSKKQELSDSGHRPGVDTPHSPPPETGRSTTGPKPKPYQPTKTSFTPGVDTPHSPPPPKHRSPTPKSVPTARARRQSVLPSREEINARVVEKTKSQVKGDTMVVQLRALKDRGYSVRDALHLWVETREVTEGPMEQVKKLQELRNHPMDAQDFLQRAYREAFSVVKDPHLRQTLKSLWWKGFDSRYIWNYILELEAADPSLETDDLREADVLEMDLGPWDISEWLFQFRPRFREVWDESEVKADLVTPLSSPKPSGRSLLDEDFLDLTDRPFIWNYLHGQGQDRHWVQDFPDWDKRDSSTLVRSGLDQFLAWRLVDGLSHRRIEGPERIAALDLLASDKALALRVLAAYKEQMFQRLGLLGEEFEEVRKAMTEMVDSSESEPFLEYAVRQDCEERTPEKLHDFITELAEERRKLEKENPGKLLRRCILGDYFYDTRISRNGTEMAYGDRKLYEGYNAPTNNFDESNGRYFRDFVLQAVDPGIWQECAFRGWGPARAWATLTAIFYPRFRNDTVDHDRPEDEEYGLAVKDPEYRKRLILDWCSDFAEDLRNREDPEMVELVESYMDRHLDGFLIEKLKHDLLATGNYATRRKLYGALSDKLSEKNMNEWTFEWVPSLRDAWLGPRDPSPGGSDDGGDDDGDDDDGESGKDGSPPRKRSRESHVDSGDEDGNSSDDDSPPPPKRPRSGTPFPHDEYGASDIVSDPLSPSDSDFGPDDFPHVARRLSYNSPTPPRPATPLGPNVSFEEMFTRNRPTPKSTFKDFRPKKVDNLRYTNRLWTPRRLPNTPTKSHLPPSPRRKGPKPRTCEACGRPFRVTKKKQPAEPRRAVTRHE</sequence>
<feature type="compositionally biased region" description="Basic and acidic residues" evidence="1">
    <location>
        <begin position="1328"/>
        <end position="1339"/>
    </location>
</feature>
<gene>
    <name evidence="2" type="ORF">LECACI_7A004240</name>
</gene>
<comment type="caution">
    <text evidence="2">The sequence shown here is derived from an EMBL/GenBank/DDBJ whole genome shotgun (WGS) entry which is preliminary data.</text>
</comment>
<dbReference type="Proteomes" id="UP001296104">
    <property type="component" value="Unassembled WGS sequence"/>
</dbReference>
<feature type="compositionally biased region" description="Basic and acidic residues" evidence="1">
    <location>
        <begin position="575"/>
        <end position="586"/>
    </location>
</feature>
<organism evidence="2 3">
    <name type="scientific">Lecanosticta acicola</name>
    <dbReference type="NCBI Taxonomy" id="111012"/>
    <lineage>
        <taxon>Eukaryota</taxon>
        <taxon>Fungi</taxon>
        <taxon>Dikarya</taxon>
        <taxon>Ascomycota</taxon>
        <taxon>Pezizomycotina</taxon>
        <taxon>Dothideomycetes</taxon>
        <taxon>Dothideomycetidae</taxon>
        <taxon>Mycosphaerellales</taxon>
        <taxon>Mycosphaerellaceae</taxon>
        <taxon>Lecanosticta</taxon>
    </lineage>
</organism>
<evidence type="ECO:0000256" key="1">
    <source>
        <dbReference type="SAM" id="MobiDB-lite"/>
    </source>
</evidence>
<feature type="region of interest" description="Disordered" evidence="1">
    <location>
        <begin position="35"/>
        <end position="59"/>
    </location>
</feature>
<feature type="compositionally biased region" description="Basic and acidic residues" evidence="1">
    <location>
        <begin position="1389"/>
        <end position="1401"/>
    </location>
</feature>
<evidence type="ECO:0000313" key="3">
    <source>
        <dbReference type="Proteomes" id="UP001296104"/>
    </source>
</evidence>
<reference evidence="2" key="1">
    <citation type="submission" date="2023-11" db="EMBL/GenBank/DDBJ databases">
        <authorList>
            <person name="Alioto T."/>
            <person name="Alioto T."/>
            <person name="Gomez Garrido J."/>
        </authorList>
    </citation>
    <scope>NUCLEOTIDE SEQUENCE</scope>
</reference>
<feature type="compositionally biased region" description="Acidic residues" evidence="1">
    <location>
        <begin position="35"/>
        <end position="44"/>
    </location>
</feature>
<dbReference type="EMBL" id="CAVMBE010000022">
    <property type="protein sequence ID" value="CAK4003634.1"/>
    <property type="molecule type" value="Genomic_DNA"/>
</dbReference>
<feature type="compositionally biased region" description="Acidic residues" evidence="1">
    <location>
        <begin position="1236"/>
        <end position="1247"/>
    </location>
</feature>
<feature type="compositionally biased region" description="Basic and acidic residues" evidence="1">
    <location>
        <begin position="247"/>
        <end position="260"/>
    </location>
</feature>
<feature type="compositionally biased region" description="Polar residues" evidence="1">
    <location>
        <begin position="271"/>
        <end position="309"/>
    </location>
</feature>
<feature type="region of interest" description="Disordered" evidence="1">
    <location>
        <begin position="481"/>
        <end position="654"/>
    </location>
</feature>
<proteinExistence type="predicted"/>
<feature type="compositionally biased region" description="Low complexity" evidence="1">
    <location>
        <begin position="1268"/>
        <end position="1281"/>
    </location>
</feature>
<keyword evidence="3" id="KW-1185">Reference proteome</keyword>
<feature type="region of interest" description="Disordered" evidence="1">
    <location>
        <begin position="247"/>
        <end position="314"/>
    </location>
</feature>
<feature type="compositionally biased region" description="Low complexity" evidence="1">
    <location>
        <begin position="488"/>
        <end position="498"/>
    </location>
</feature>
<name>A0AAI8YYC8_9PEZI</name>
<protein>
    <submittedName>
        <fullName evidence="2">Uncharacterized protein</fullName>
    </submittedName>
</protein>
<feature type="region of interest" description="Disordered" evidence="1">
    <location>
        <begin position="1190"/>
        <end position="1401"/>
    </location>
</feature>